<protein>
    <submittedName>
        <fullName evidence="1">Uncharacterized protein</fullName>
    </submittedName>
</protein>
<evidence type="ECO:0000313" key="1">
    <source>
        <dbReference type="EMBL" id="RRJ22561.1"/>
    </source>
</evidence>
<dbReference type="Proteomes" id="UP000276260">
    <property type="component" value="Unassembled WGS sequence"/>
</dbReference>
<dbReference type="EMBL" id="RRCF01000001">
    <property type="protein sequence ID" value="RRJ22561.1"/>
    <property type="molecule type" value="Genomic_DNA"/>
</dbReference>
<reference evidence="1 2" key="1">
    <citation type="submission" date="2018-11" db="EMBL/GenBank/DDBJ databases">
        <title>Draft genome analysis of Rheinheimera mesophila isolated from an industrial waste site.</title>
        <authorList>
            <person name="Yu Q."/>
            <person name="Qi Y."/>
            <person name="Zhang H."/>
            <person name="Lu Y."/>
            <person name="Pu J."/>
        </authorList>
    </citation>
    <scope>NUCLEOTIDE SEQUENCE [LARGE SCALE GENOMIC DNA]</scope>
    <source>
        <strain evidence="1 2">IITR13</strain>
    </source>
</reference>
<keyword evidence="2" id="KW-1185">Reference proteome</keyword>
<gene>
    <name evidence="1" type="ORF">EIK76_00295</name>
</gene>
<sequence length="153" mass="17291">MNTQDIVARNLASILKKLDISPNAFSSMCKQNGIQIDKSMLSRFNKGSSIKLEKLDELVRGLRLLKGFEELRAVDLLAEDVLNKGEENHTVVLRHEQLEKMFSKLFVDLAQLSWAKLNTDVSMQTLVDFSVYSMKNAGFEVVKSEPENDAKTL</sequence>
<organism evidence="1 2">
    <name type="scientific">Rheinheimera mesophila</name>
    <dbReference type="NCBI Taxonomy" id="1547515"/>
    <lineage>
        <taxon>Bacteria</taxon>
        <taxon>Pseudomonadati</taxon>
        <taxon>Pseudomonadota</taxon>
        <taxon>Gammaproteobacteria</taxon>
        <taxon>Chromatiales</taxon>
        <taxon>Chromatiaceae</taxon>
        <taxon>Rheinheimera</taxon>
    </lineage>
</organism>
<accession>A0A3P3QMX7</accession>
<dbReference type="AlphaFoldDB" id="A0A3P3QMX7"/>
<dbReference type="RefSeq" id="WP_046521151.1">
    <property type="nucleotide sequence ID" value="NZ_LAVS01000090.1"/>
</dbReference>
<comment type="caution">
    <text evidence="1">The sequence shown here is derived from an EMBL/GenBank/DDBJ whole genome shotgun (WGS) entry which is preliminary data.</text>
</comment>
<evidence type="ECO:0000313" key="2">
    <source>
        <dbReference type="Proteomes" id="UP000276260"/>
    </source>
</evidence>
<proteinExistence type="predicted"/>
<name>A0A3P3QMX7_9GAMM</name>